<dbReference type="STRING" id="1561003.Ark11_0925"/>
<keyword evidence="1" id="KW-0472">Membrane</keyword>
<evidence type="ECO:0000313" key="3">
    <source>
        <dbReference type="EMBL" id="CUT17746.1"/>
    </source>
</evidence>
<sequence length="362" mass="41604">MKCSVINLLEWLYSKRLISDLGSIGDFIISDYIHNEVPIYLKFILGVGAFISSLCFIGFIHLSKLIDYSDELVVVTWGVIFVLVAIMIYKLFIDKKSIQSTFFVQLSFSFMVVGKLLFVYGCHRILKSGWDRTLSIIFINVLTYGIYKISLDRFISVLSLMISMFYDILFEKYTFDHTEVFFIIFCISQLIALSFFITSVKFRSNYYPVSYALVLSLCIEVLFLSFEFNIVNFHNKYQVITYAINLILTLWIFVLLRSIFGKFDQLKLEQFIIAFIAIGLLGFISSPGILLAIALIVIGYDKYETVIIVFGALLMALSLFSYYFNLRLSLISKSLVIIGSGIVLLLGNSYISYRGWNKEKTQ</sequence>
<keyword evidence="1" id="KW-0812">Transmembrane</keyword>
<keyword evidence="4" id="KW-1185">Reference proteome</keyword>
<evidence type="ECO:0000256" key="1">
    <source>
        <dbReference type="SAM" id="Phobius"/>
    </source>
</evidence>
<feature type="transmembrane region" description="Helical" evidence="1">
    <location>
        <begin position="130"/>
        <end position="147"/>
    </location>
</feature>
<dbReference type="InterPro" id="IPR025513">
    <property type="entry name" value="DUF4401"/>
</dbReference>
<dbReference type="Proteomes" id="UP000198651">
    <property type="component" value="Chromosome I"/>
</dbReference>
<accession>A0A0S4M4G2</accession>
<feature type="transmembrane region" description="Helical" evidence="1">
    <location>
        <begin position="181"/>
        <end position="200"/>
    </location>
</feature>
<proteinExistence type="predicted"/>
<evidence type="ECO:0000313" key="4">
    <source>
        <dbReference type="Proteomes" id="UP000198651"/>
    </source>
</evidence>
<keyword evidence="1" id="KW-1133">Transmembrane helix</keyword>
<gene>
    <name evidence="3" type="ORF">Ark11_0925</name>
</gene>
<feature type="transmembrane region" description="Helical" evidence="1">
    <location>
        <begin position="98"/>
        <end position="118"/>
    </location>
</feature>
<reference evidence="4" key="1">
    <citation type="submission" date="2015-11" db="EMBL/GenBank/DDBJ databases">
        <authorList>
            <person name="Seth-Smith H.M.B."/>
        </authorList>
    </citation>
    <scope>NUCLEOTIDE SEQUENCE [LARGE SCALE GENOMIC DNA]</scope>
    <source>
        <strain evidence="4">2013Ark11</strain>
    </source>
</reference>
<dbReference type="RefSeq" id="WP_172792671.1">
    <property type="nucleotide sequence ID" value="NZ_LN906597.1"/>
</dbReference>
<feature type="transmembrane region" description="Helical" evidence="1">
    <location>
        <begin position="39"/>
        <end position="60"/>
    </location>
</feature>
<feature type="domain" description="DUF4401" evidence="2">
    <location>
        <begin position="38"/>
        <end position="347"/>
    </location>
</feature>
<dbReference type="AlphaFoldDB" id="A0A0S4M4G2"/>
<protein>
    <submittedName>
        <fullName evidence="3">Putative membrane protein, DUF4401 family</fullName>
    </submittedName>
</protein>
<dbReference type="Pfam" id="PF14351">
    <property type="entry name" value="DUF4401"/>
    <property type="match status" value="1"/>
</dbReference>
<feature type="transmembrane region" description="Helical" evidence="1">
    <location>
        <begin position="206"/>
        <end position="227"/>
    </location>
</feature>
<feature type="transmembrane region" description="Helical" evidence="1">
    <location>
        <begin position="330"/>
        <end position="351"/>
    </location>
</feature>
<evidence type="ECO:0000259" key="2">
    <source>
        <dbReference type="Pfam" id="PF14351"/>
    </source>
</evidence>
<feature type="transmembrane region" description="Helical" evidence="1">
    <location>
        <begin position="272"/>
        <end position="298"/>
    </location>
</feature>
<organism evidence="3 4">
    <name type="scientific">Candidatus Ichthyocystis hellenicum</name>
    <dbReference type="NCBI Taxonomy" id="1561003"/>
    <lineage>
        <taxon>Bacteria</taxon>
        <taxon>Pseudomonadati</taxon>
        <taxon>Pseudomonadota</taxon>
        <taxon>Betaproteobacteria</taxon>
        <taxon>Burkholderiales</taxon>
        <taxon>Candidatus Ichthyocystis</taxon>
    </lineage>
</organism>
<feature type="transmembrane region" description="Helical" evidence="1">
    <location>
        <begin position="305"/>
        <end position="324"/>
    </location>
</feature>
<name>A0A0S4M4G2_9BURK</name>
<feature type="transmembrane region" description="Helical" evidence="1">
    <location>
        <begin position="239"/>
        <end position="260"/>
    </location>
</feature>
<dbReference type="EMBL" id="LN906597">
    <property type="protein sequence ID" value="CUT17746.1"/>
    <property type="molecule type" value="Genomic_DNA"/>
</dbReference>
<feature type="transmembrane region" description="Helical" evidence="1">
    <location>
        <begin position="72"/>
        <end position="92"/>
    </location>
</feature>